<dbReference type="PROSITE" id="PS00973">
    <property type="entry name" value="USP_2"/>
    <property type="match status" value="1"/>
</dbReference>
<dbReference type="PROSITE" id="PS00972">
    <property type="entry name" value="USP_1"/>
    <property type="match status" value="1"/>
</dbReference>
<evidence type="ECO:0000256" key="5">
    <source>
        <dbReference type="ARBA" id="ARBA00022801"/>
    </source>
</evidence>
<dbReference type="OrthoDB" id="292964at2759"/>
<evidence type="ECO:0000259" key="9">
    <source>
        <dbReference type="PROSITE" id="PS50235"/>
    </source>
</evidence>
<organism evidence="10 11">
    <name type="scientific">Wickerhamiella sorbophila</name>
    <dbReference type="NCBI Taxonomy" id="45607"/>
    <lineage>
        <taxon>Eukaryota</taxon>
        <taxon>Fungi</taxon>
        <taxon>Dikarya</taxon>
        <taxon>Ascomycota</taxon>
        <taxon>Saccharomycotina</taxon>
        <taxon>Dipodascomycetes</taxon>
        <taxon>Dipodascales</taxon>
        <taxon>Trichomonascaceae</taxon>
        <taxon>Wickerhamiella</taxon>
    </lineage>
</organism>
<dbReference type="Gene3D" id="3.90.70.10">
    <property type="entry name" value="Cysteine proteinases"/>
    <property type="match status" value="2"/>
</dbReference>
<dbReference type="EC" id="3.4.19.12" evidence="7"/>
<dbReference type="InterPro" id="IPR001394">
    <property type="entry name" value="Peptidase_C19_UCH"/>
</dbReference>
<dbReference type="PANTHER" id="PTHR21646">
    <property type="entry name" value="UBIQUITIN CARBOXYL-TERMINAL HYDROLASE"/>
    <property type="match status" value="1"/>
</dbReference>
<keyword evidence="5 7" id="KW-0378">Hydrolase</keyword>
<dbReference type="InterPro" id="IPR018200">
    <property type="entry name" value="USP_CS"/>
</dbReference>
<dbReference type="Pfam" id="PF00443">
    <property type="entry name" value="UCH"/>
    <property type="match status" value="1"/>
</dbReference>
<dbReference type="GO" id="GO:0016579">
    <property type="term" value="P:protein deubiquitination"/>
    <property type="evidence" value="ECO:0007669"/>
    <property type="project" value="InterPro"/>
</dbReference>
<evidence type="ECO:0000256" key="6">
    <source>
        <dbReference type="ARBA" id="ARBA00022807"/>
    </source>
</evidence>
<dbReference type="InterPro" id="IPR028889">
    <property type="entry name" value="USP"/>
</dbReference>
<feature type="compositionally biased region" description="Basic and acidic residues" evidence="8">
    <location>
        <begin position="829"/>
        <end position="842"/>
    </location>
</feature>
<dbReference type="GO" id="GO:0004843">
    <property type="term" value="F:cysteine-type deubiquitinase activity"/>
    <property type="evidence" value="ECO:0007669"/>
    <property type="project" value="UniProtKB-UniRule"/>
</dbReference>
<dbReference type="GO" id="GO:0006508">
    <property type="term" value="P:proteolysis"/>
    <property type="evidence" value="ECO:0007669"/>
    <property type="project" value="UniProtKB-KW"/>
</dbReference>
<keyword evidence="11" id="KW-1185">Reference proteome</keyword>
<evidence type="ECO:0000256" key="8">
    <source>
        <dbReference type="SAM" id="MobiDB-lite"/>
    </source>
</evidence>
<dbReference type="EMBL" id="NDIQ01000021">
    <property type="protein sequence ID" value="PRT54904.1"/>
    <property type="molecule type" value="Genomic_DNA"/>
</dbReference>
<dbReference type="CDD" id="cd02674">
    <property type="entry name" value="Peptidase_C19R"/>
    <property type="match status" value="1"/>
</dbReference>
<keyword evidence="3 7" id="KW-0645">Protease</keyword>
<feature type="domain" description="USP" evidence="9">
    <location>
        <begin position="206"/>
        <end position="810"/>
    </location>
</feature>
<evidence type="ECO:0000256" key="2">
    <source>
        <dbReference type="ARBA" id="ARBA00009085"/>
    </source>
</evidence>
<dbReference type="SUPFAM" id="SSF54001">
    <property type="entry name" value="Cysteine proteinases"/>
    <property type="match status" value="1"/>
</dbReference>
<dbReference type="RefSeq" id="XP_024664849.1">
    <property type="nucleotide sequence ID" value="XM_024809081.1"/>
</dbReference>
<evidence type="ECO:0000256" key="4">
    <source>
        <dbReference type="ARBA" id="ARBA00022786"/>
    </source>
</evidence>
<dbReference type="InterPro" id="IPR038765">
    <property type="entry name" value="Papain-like_cys_pep_sf"/>
</dbReference>
<dbReference type="STRING" id="45607.A0A2T0FIS4"/>
<evidence type="ECO:0000313" key="11">
    <source>
        <dbReference type="Proteomes" id="UP000238350"/>
    </source>
</evidence>
<feature type="region of interest" description="Disordered" evidence="8">
    <location>
        <begin position="829"/>
        <end position="914"/>
    </location>
</feature>
<gene>
    <name evidence="10" type="ORF">B9G98_02524</name>
</gene>
<dbReference type="InterPro" id="IPR050185">
    <property type="entry name" value="Ub_carboxyl-term_hydrolase"/>
</dbReference>
<comment type="caution">
    <text evidence="10">The sequence shown here is derived from an EMBL/GenBank/DDBJ whole genome shotgun (WGS) entry which is preliminary data.</text>
</comment>
<comment type="similarity">
    <text evidence="2 7">Belongs to the peptidase C19 family.</text>
</comment>
<protein>
    <recommendedName>
        <fullName evidence="7">Ubiquitin carboxyl-terminal hydrolase</fullName>
        <ecNumber evidence="7">3.4.19.12</ecNumber>
    </recommendedName>
</protein>
<dbReference type="GeneID" id="36516272"/>
<name>A0A2T0FIS4_9ASCO</name>
<reference evidence="10 11" key="1">
    <citation type="submission" date="2017-04" db="EMBL/GenBank/DDBJ databases">
        <title>Genome sequencing of [Candida] sorbophila.</title>
        <authorList>
            <person name="Ahn J.O."/>
        </authorList>
    </citation>
    <scope>NUCLEOTIDE SEQUENCE [LARGE SCALE GENOMIC DNA]</scope>
    <source>
        <strain evidence="10 11">DS02</strain>
    </source>
</reference>
<evidence type="ECO:0000256" key="3">
    <source>
        <dbReference type="ARBA" id="ARBA00022670"/>
    </source>
</evidence>
<evidence type="ECO:0000256" key="7">
    <source>
        <dbReference type="RuleBase" id="RU366025"/>
    </source>
</evidence>
<keyword evidence="6 7" id="KW-0788">Thiol protease</keyword>
<keyword evidence="4 7" id="KW-0833">Ubl conjugation pathway</keyword>
<dbReference type="PANTHER" id="PTHR21646:SF24">
    <property type="entry name" value="UBIQUITIN CARBOXYL-TERMINAL HYDROLASE"/>
    <property type="match status" value="1"/>
</dbReference>
<proteinExistence type="inferred from homology"/>
<dbReference type="PROSITE" id="PS50235">
    <property type="entry name" value="USP_3"/>
    <property type="match status" value="1"/>
</dbReference>
<dbReference type="AlphaFoldDB" id="A0A2T0FIS4"/>
<dbReference type="Proteomes" id="UP000238350">
    <property type="component" value="Unassembled WGS sequence"/>
</dbReference>
<accession>A0A2T0FIS4</accession>
<sequence length="914" mass="101119">METTGTKRLYSKLSGSSVCSDASAEPVIEIDAGNDVEADRISKILAIEHASSCDQSGEDDTDKIETNSVKLDREWWQAFQSPRSQPMGPVCKSPENGHPVSEESYNLLKSWYGEEALVTIPISVVASNETLEDRTLRATDLIGKAVDGIEGDLWVAKAWKPVISAVEFGRLSVRSVNRDSAAGDINLSNGDRLIVEPYDAFKTGTMGLTNLGNSCYMNSSLQCLVHVKELAAFFVSGKYRKDINKTNPIGYGGNVAEAFAQLVRHLYCDRLGAFSPTAFKSTIGRYNRAFAGYIQQDSQEFTAFLLDSLHEDLNRVVDKPQTEKPELPDDKLADPAAVKELADQCWDLHRKRNDSVILDLFTGLYKSTVVCPECGKVSVTFDPFSDLTLPLPSSNIWVHKVTFVPLSGPVKQTEVALDPFDSIAKLKTQVAGLVGVKASKILVGDIYDSQFYNFHDDNGIVSDTINASDDVVLYEVEGELPIAVYSRSLRSFGLPFLIMTTGDETVEQLRCLVDTRFKQFTGKEPLNCKLSKRPGGDRVLESTFVSSFYNLQSLDDQREPDLPESLESMKDAQENIEDVEMSSASSVSSLSGPVSSPEESFVSIKNTNNIIETTSLQGSAEKGPILNAGDILIAQFEDEFDFLDPEQIENELATAAQSRKVKETTLEDCLDAFEKPEVLGENDFWYCSNCKELRQATKQIELWTAPDILTIHLKRFSSFQSFRDKINDIVTFPITGLDMTSRVQGSEESLIYDLIAVDNHYGGLGGGHYTAYAKNDSDGNWYYFDDSSVTPADPEQTISGAAYLLFYRKRSSKPLGHLKPSLFEEAHLAATRSRQESRDAQRKPPALPARPMSPQEPSHPKIQALTPDSNSNQDLDSDELPGWTDIDQDGGVESDKEHFEDAKLSIEDKSSEKL</sequence>
<evidence type="ECO:0000313" key="10">
    <source>
        <dbReference type="EMBL" id="PRT54904.1"/>
    </source>
</evidence>
<feature type="compositionally biased region" description="Basic and acidic residues" evidence="8">
    <location>
        <begin position="893"/>
        <end position="914"/>
    </location>
</feature>
<comment type="catalytic activity">
    <reaction evidence="1 7">
        <text>Thiol-dependent hydrolysis of ester, thioester, amide, peptide and isopeptide bonds formed by the C-terminal Gly of ubiquitin (a 76-residue protein attached to proteins as an intracellular targeting signal).</text>
        <dbReference type="EC" id="3.4.19.12"/>
    </reaction>
</comment>
<evidence type="ECO:0000256" key="1">
    <source>
        <dbReference type="ARBA" id="ARBA00000707"/>
    </source>
</evidence>